<dbReference type="InterPro" id="IPR015424">
    <property type="entry name" value="PyrdxlP-dep_Trfase"/>
</dbReference>
<evidence type="ECO:0000256" key="5">
    <source>
        <dbReference type="ARBA" id="ARBA00047199"/>
    </source>
</evidence>
<protein>
    <recommendedName>
        <fullName evidence="4">homocysteine desulfhydrase</fullName>
        <ecNumber evidence="4">4.4.1.2</ecNumber>
    </recommendedName>
    <alternativeName>
        <fullName evidence="5">Homocysteine desulfhydrase</fullName>
    </alternativeName>
</protein>
<dbReference type="GO" id="GO:0018826">
    <property type="term" value="F:methionine gamma-lyase activity"/>
    <property type="evidence" value="ECO:0007669"/>
    <property type="project" value="UniProtKB-EC"/>
</dbReference>
<dbReference type="PROSITE" id="PS00868">
    <property type="entry name" value="CYS_MET_METAB_PP"/>
    <property type="match status" value="1"/>
</dbReference>
<dbReference type="GO" id="GO:0019346">
    <property type="term" value="P:transsulfuration"/>
    <property type="evidence" value="ECO:0007669"/>
    <property type="project" value="InterPro"/>
</dbReference>
<gene>
    <name evidence="10" type="ORF">SAMN05877753_106213</name>
</gene>
<evidence type="ECO:0000256" key="7">
    <source>
        <dbReference type="ARBA" id="ARBA00052699"/>
    </source>
</evidence>
<evidence type="ECO:0000256" key="1">
    <source>
        <dbReference type="ARBA" id="ARBA00001933"/>
    </source>
</evidence>
<dbReference type="InterPro" id="IPR054542">
    <property type="entry name" value="Cys_met_metab_PP"/>
</dbReference>
<evidence type="ECO:0000256" key="4">
    <source>
        <dbReference type="ARBA" id="ARBA00047175"/>
    </source>
</evidence>
<evidence type="ECO:0000256" key="2">
    <source>
        <dbReference type="ARBA" id="ARBA00009077"/>
    </source>
</evidence>
<comment type="catalytic activity">
    <reaction evidence="6">
        <text>L-homocysteine + H2O = 2-oxobutanoate + hydrogen sulfide + NH4(+) + H(+)</text>
        <dbReference type="Rhea" id="RHEA:14501"/>
        <dbReference type="ChEBI" id="CHEBI:15377"/>
        <dbReference type="ChEBI" id="CHEBI:15378"/>
        <dbReference type="ChEBI" id="CHEBI:16763"/>
        <dbReference type="ChEBI" id="CHEBI:28938"/>
        <dbReference type="ChEBI" id="CHEBI:29919"/>
        <dbReference type="ChEBI" id="CHEBI:58199"/>
        <dbReference type="EC" id="4.4.1.2"/>
    </reaction>
    <physiologicalReaction direction="left-to-right" evidence="6">
        <dbReference type="Rhea" id="RHEA:14502"/>
    </physiologicalReaction>
</comment>
<dbReference type="PIRSF" id="PIRSF001434">
    <property type="entry name" value="CGS"/>
    <property type="match status" value="1"/>
</dbReference>
<dbReference type="GO" id="GO:0030170">
    <property type="term" value="F:pyridoxal phosphate binding"/>
    <property type="evidence" value="ECO:0007669"/>
    <property type="project" value="InterPro"/>
</dbReference>
<dbReference type="RefSeq" id="WP_097159367.1">
    <property type="nucleotide sequence ID" value="NZ_JBEPMQ010000005.1"/>
</dbReference>
<dbReference type="Gene3D" id="3.40.640.10">
    <property type="entry name" value="Type I PLP-dependent aspartate aminotransferase-like (Major domain)"/>
    <property type="match status" value="1"/>
</dbReference>
<dbReference type="EMBL" id="OAOP01000006">
    <property type="protein sequence ID" value="SNX72809.1"/>
    <property type="molecule type" value="Genomic_DNA"/>
</dbReference>
<feature type="modified residue" description="N6-(pyridoxal phosphate)lysine" evidence="8">
    <location>
        <position position="205"/>
    </location>
</feature>
<organism evidence="10 11">
    <name type="scientific">Bacillus oleivorans</name>
    <dbReference type="NCBI Taxonomy" id="1448271"/>
    <lineage>
        <taxon>Bacteria</taxon>
        <taxon>Bacillati</taxon>
        <taxon>Bacillota</taxon>
        <taxon>Bacilli</taxon>
        <taxon>Bacillales</taxon>
        <taxon>Bacillaceae</taxon>
        <taxon>Bacillus</taxon>
    </lineage>
</organism>
<dbReference type="PANTHER" id="PTHR11808">
    <property type="entry name" value="TRANS-SULFURATION ENZYME FAMILY MEMBER"/>
    <property type="match status" value="1"/>
</dbReference>
<dbReference type="FunFam" id="3.40.640.10:FF:000046">
    <property type="entry name" value="Cystathionine gamma-lyase"/>
    <property type="match status" value="1"/>
</dbReference>
<dbReference type="InterPro" id="IPR015422">
    <property type="entry name" value="PyrdxlP-dep_Trfase_small"/>
</dbReference>
<dbReference type="Proteomes" id="UP000219546">
    <property type="component" value="Unassembled WGS sequence"/>
</dbReference>
<comment type="cofactor">
    <cofactor evidence="1 9">
        <name>pyridoxal 5'-phosphate</name>
        <dbReference type="ChEBI" id="CHEBI:597326"/>
    </cofactor>
</comment>
<name>A0A285CZ56_9BACI</name>
<evidence type="ECO:0000256" key="9">
    <source>
        <dbReference type="RuleBase" id="RU362118"/>
    </source>
</evidence>
<proteinExistence type="inferred from homology"/>
<sequence length="380" mass="41712">MSQSFETKAVHFAIDQASINRSKTTPIYQTSVFSFKTLEELESHYTGELPYLYTRNGNPNTDELGQAVALLENAEAGVASSSGLSAIMAGILAVCKNGDHIIASEDVYGGTYHFLEQQLKEIGIKVTFVDFTYPEQIEAAITPNTKLLYSETITNPFLCVESLETLVTLAKKHNLTSMVDNTFATPYLLRPLEKGIDIVIHSATKYIGGHSDVTAGVVVGSKKWVELAKQKVVTWGANVSPFEAWLACRGLKTMALRMRQQCENAEKLAAFLQEHPAVEKVFYPTSVSEKGNGAMVSVELKPEIDMSLFFANLSWIAIVPSLAGVETTVSYPLATSHRALPKEVRKKLGITSHLVRISVGIEDFSDIENAFQQALKLAEK</sequence>
<dbReference type="CDD" id="cd00614">
    <property type="entry name" value="CGS_like"/>
    <property type="match status" value="1"/>
</dbReference>
<dbReference type="EC" id="4.4.1.2" evidence="4"/>
<dbReference type="SUPFAM" id="SSF53383">
    <property type="entry name" value="PLP-dependent transferases"/>
    <property type="match status" value="1"/>
</dbReference>
<accession>A0A285CZ56</accession>
<dbReference type="Gene3D" id="3.90.1150.10">
    <property type="entry name" value="Aspartate Aminotransferase, domain 1"/>
    <property type="match status" value="1"/>
</dbReference>
<keyword evidence="11" id="KW-1185">Reference proteome</keyword>
<dbReference type="Pfam" id="PF01053">
    <property type="entry name" value="Cys_Met_Meta_PP"/>
    <property type="match status" value="1"/>
</dbReference>
<dbReference type="GO" id="GO:0047982">
    <property type="term" value="F:homocysteine desulfhydrase activity"/>
    <property type="evidence" value="ECO:0007669"/>
    <property type="project" value="UniProtKB-EC"/>
</dbReference>
<reference evidence="10 11" key="1">
    <citation type="submission" date="2017-08" db="EMBL/GenBank/DDBJ databases">
        <authorList>
            <person name="de Groot N.N."/>
        </authorList>
    </citation>
    <scope>NUCLEOTIDE SEQUENCE [LARGE SCALE GENOMIC DNA]</scope>
    <source>
        <strain evidence="10 11">JC228</strain>
    </source>
</reference>
<comment type="similarity">
    <text evidence="2 9">Belongs to the trans-sulfuration enzymes family.</text>
</comment>
<dbReference type="OrthoDB" id="9803887at2"/>
<evidence type="ECO:0000313" key="11">
    <source>
        <dbReference type="Proteomes" id="UP000219546"/>
    </source>
</evidence>
<evidence type="ECO:0000313" key="10">
    <source>
        <dbReference type="EMBL" id="SNX72809.1"/>
    </source>
</evidence>
<comment type="catalytic activity">
    <reaction evidence="7">
        <text>L-methionine + H2O = methanethiol + 2-oxobutanoate + NH4(+)</text>
        <dbReference type="Rhea" id="RHEA:23800"/>
        <dbReference type="ChEBI" id="CHEBI:15377"/>
        <dbReference type="ChEBI" id="CHEBI:16007"/>
        <dbReference type="ChEBI" id="CHEBI:16763"/>
        <dbReference type="ChEBI" id="CHEBI:28938"/>
        <dbReference type="ChEBI" id="CHEBI:57844"/>
        <dbReference type="EC" id="4.4.1.11"/>
    </reaction>
    <physiologicalReaction direction="left-to-right" evidence="7">
        <dbReference type="Rhea" id="RHEA:23801"/>
    </physiologicalReaction>
</comment>
<evidence type="ECO:0000256" key="6">
    <source>
        <dbReference type="ARBA" id="ARBA00048780"/>
    </source>
</evidence>
<dbReference type="InterPro" id="IPR015421">
    <property type="entry name" value="PyrdxlP-dep_Trfase_major"/>
</dbReference>
<evidence type="ECO:0000256" key="8">
    <source>
        <dbReference type="PIRSR" id="PIRSR001434-2"/>
    </source>
</evidence>
<dbReference type="GO" id="GO:0005737">
    <property type="term" value="C:cytoplasm"/>
    <property type="evidence" value="ECO:0007669"/>
    <property type="project" value="TreeGrafter"/>
</dbReference>
<keyword evidence="3 8" id="KW-0663">Pyridoxal phosphate</keyword>
<dbReference type="InterPro" id="IPR000277">
    <property type="entry name" value="Cys/Met-Metab_PyrdxlP-dep_enz"/>
</dbReference>
<dbReference type="AlphaFoldDB" id="A0A285CZ56"/>
<evidence type="ECO:0000256" key="3">
    <source>
        <dbReference type="ARBA" id="ARBA00022898"/>
    </source>
</evidence>